<dbReference type="InterPro" id="IPR024726">
    <property type="entry name" value="FhuF_C"/>
</dbReference>
<name>A0A370HJR9_9HYPH</name>
<dbReference type="Pfam" id="PF11575">
    <property type="entry name" value="FhuF_C"/>
    <property type="match status" value="1"/>
</dbReference>
<dbReference type="PRINTS" id="PR01714">
    <property type="entry name" value="2FE2SRDCTASE"/>
</dbReference>
<dbReference type="Proteomes" id="UP000254925">
    <property type="component" value="Unassembled WGS sequence"/>
</dbReference>
<dbReference type="AlphaFoldDB" id="A0A370HJR9"/>
<feature type="domain" description="Aerobactin siderophore biosynthesis IucA/IucC-like C-terminal" evidence="1">
    <location>
        <begin position="62"/>
        <end position="173"/>
    </location>
</feature>
<dbReference type="RefSeq" id="WP_170151518.1">
    <property type="nucleotide sequence ID" value="NZ_QQBB01000005.1"/>
</dbReference>
<accession>A0A370HJR9</accession>
<keyword evidence="4" id="KW-1185">Reference proteome</keyword>
<evidence type="ECO:0000259" key="2">
    <source>
        <dbReference type="Pfam" id="PF11575"/>
    </source>
</evidence>
<comment type="caution">
    <text evidence="3">The sequence shown here is derived from an EMBL/GenBank/DDBJ whole genome shotgun (WGS) entry which is preliminary data.</text>
</comment>
<evidence type="ECO:0000313" key="4">
    <source>
        <dbReference type="Proteomes" id="UP000254925"/>
    </source>
</evidence>
<dbReference type="InterPro" id="IPR008090">
    <property type="entry name" value="Fe_iron_reduct"/>
</dbReference>
<organism evidence="3 4">
    <name type="scientific">Microvirga subterranea</name>
    <dbReference type="NCBI Taxonomy" id="186651"/>
    <lineage>
        <taxon>Bacteria</taxon>
        <taxon>Pseudomonadati</taxon>
        <taxon>Pseudomonadota</taxon>
        <taxon>Alphaproteobacteria</taxon>
        <taxon>Hyphomicrobiales</taxon>
        <taxon>Methylobacteriaceae</taxon>
        <taxon>Microvirga</taxon>
    </lineage>
</organism>
<sequence>MISSLAPCFTGTLLRFKDALALPGEHASSIAGSDLLDVGVAEDLMARFASLHPGGDRRALVSMWTHWHFGALIIPTTAAILLLGRNLPVGLEHVRIALQEDGRTEAVIVEDDGSSRETDGTGRFANLFAGHVEPLIDRFAAQFRVSPRLLWTNAATIFDWALQQASAFDGVCRYALDEGYSMLESKSDATGRPNPMSGAMIWREQDCQKVRKRKVCCLRYLLPGMADCGSLCPLPERSRGTVATH</sequence>
<evidence type="ECO:0000313" key="3">
    <source>
        <dbReference type="EMBL" id="RDI58836.1"/>
    </source>
</evidence>
<reference evidence="3 4" key="1">
    <citation type="submission" date="2018-07" db="EMBL/GenBank/DDBJ databases">
        <title>Genomic Encyclopedia of Type Strains, Phase IV (KMG-IV): sequencing the most valuable type-strain genomes for metagenomic binning, comparative biology and taxonomic classification.</title>
        <authorList>
            <person name="Goeker M."/>
        </authorList>
    </citation>
    <scope>NUCLEOTIDE SEQUENCE [LARGE SCALE GENOMIC DNA]</scope>
    <source>
        <strain evidence="3 4">DSM 14364</strain>
    </source>
</reference>
<dbReference type="EMBL" id="QQBB01000005">
    <property type="protein sequence ID" value="RDI58836.1"/>
    <property type="molecule type" value="Genomic_DNA"/>
</dbReference>
<dbReference type="InterPro" id="IPR022770">
    <property type="entry name" value="IucA/IucC-like_C"/>
</dbReference>
<dbReference type="GO" id="GO:0051537">
    <property type="term" value="F:2 iron, 2 sulfur cluster binding"/>
    <property type="evidence" value="ECO:0007669"/>
    <property type="project" value="InterPro"/>
</dbReference>
<dbReference type="NCBIfam" id="TIGR03951">
    <property type="entry name" value="Fe_III_red_FhuF"/>
    <property type="match status" value="1"/>
</dbReference>
<dbReference type="GO" id="GO:0003824">
    <property type="term" value="F:catalytic activity"/>
    <property type="evidence" value="ECO:0007669"/>
    <property type="project" value="UniProtKB-ARBA"/>
</dbReference>
<proteinExistence type="predicted"/>
<gene>
    <name evidence="3" type="ORF">DES45_105361</name>
</gene>
<protein>
    <submittedName>
        <fullName evidence="3">Ferric iron reductase protein FhuF</fullName>
    </submittedName>
</protein>
<evidence type="ECO:0000259" key="1">
    <source>
        <dbReference type="Pfam" id="PF06276"/>
    </source>
</evidence>
<dbReference type="Pfam" id="PF06276">
    <property type="entry name" value="FhuF"/>
    <property type="match status" value="1"/>
</dbReference>
<feature type="domain" description="Ferric siderophore reductase C-terminal" evidence="2">
    <location>
        <begin position="213"/>
        <end position="234"/>
    </location>
</feature>